<name>M9MCQ6_PSEA3</name>
<dbReference type="GO" id="GO:0033204">
    <property type="term" value="F:ribonuclease P RNA binding"/>
    <property type="evidence" value="ECO:0007669"/>
    <property type="project" value="TreeGrafter"/>
</dbReference>
<reference evidence="5" key="1">
    <citation type="journal article" date="2013" name="Genome Announc.">
        <title>Genome sequence of the basidiomycetous yeast Pseudozyma antarctica T-34, a producer of the glycolipid biosurfactants mannosylerythritol lipids.</title>
        <authorList>
            <person name="Morita T."/>
            <person name="Koike H."/>
            <person name="Koyama Y."/>
            <person name="Hagiwara H."/>
            <person name="Ito E."/>
            <person name="Fukuoka T."/>
            <person name="Imura T."/>
            <person name="Machida M."/>
            <person name="Kitamoto D."/>
        </authorList>
    </citation>
    <scope>NUCLEOTIDE SEQUENCE [LARGE SCALE GENOMIC DNA]</scope>
    <source>
        <strain evidence="5">T-34</strain>
    </source>
</reference>
<gene>
    <name evidence="4" type="ORF">PANT_5c00151</name>
</gene>
<evidence type="ECO:0000256" key="3">
    <source>
        <dbReference type="SAM" id="MobiDB-lite"/>
    </source>
</evidence>
<evidence type="ECO:0000313" key="4">
    <source>
        <dbReference type="EMBL" id="GAC71937.1"/>
    </source>
</evidence>
<dbReference type="GO" id="GO:0001682">
    <property type="term" value="P:tRNA 5'-leader removal"/>
    <property type="evidence" value="ECO:0007669"/>
    <property type="project" value="InterPro"/>
</dbReference>
<evidence type="ECO:0000256" key="1">
    <source>
        <dbReference type="ARBA" id="ARBA00010800"/>
    </source>
</evidence>
<dbReference type="GO" id="GO:0005730">
    <property type="term" value="C:nucleolus"/>
    <property type="evidence" value="ECO:0007669"/>
    <property type="project" value="TreeGrafter"/>
</dbReference>
<evidence type="ECO:0000313" key="5">
    <source>
        <dbReference type="Proteomes" id="UP000011976"/>
    </source>
</evidence>
<dbReference type="SUPFAM" id="SSF160350">
    <property type="entry name" value="Rnp2-like"/>
    <property type="match status" value="1"/>
</dbReference>
<dbReference type="Proteomes" id="UP000011976">
    <property type="component" value="Unassembled WGS sequence"/>
</dbReference>
<organism evidence="4 5">
    <name type="scientific">Pseudozyma antarctica (strain T-34)</name>
    <name type="common">Yeast</name>
    <name type="synonym">Candida antarctica</name>
    <dbReference type="NCBI Taxonomy" id="1151754"/>
    <lineage>
        <taxon>Eukaryota</taxon>
        <taxon>Fungi</taxon>
        <taxon>Dikarya</taxon>
        <taxon>Basidiomycota</taxon>
        <taxon>Ustilaginomycotina</taxon>
        <taxon>Ustilaginomycetes</taxon>
        <taxon>Ustilaginales</taxon>
        <taxon>Ustilaginaceae</taxon>
        <taxon>Moesziomyces</taxon>
    </lineage>
</organism>
<dbReference type="Gene3D" id="3.30.70.3250">
    <property type="entry name" value="Ribonuclease P, Pop5 subunit"/>
    <property type="match status" value="1"/>
</dbReference>
<dbReference type="InterPro" id="IPR038085">
    <property type="entry name" value="Rnp2-like_sf"/>
</dbReference>
<dbReference type="AlphaFoldDB" id="M9MCQ6"/>
<feature type="region of interest" description="Disordered" evidence="3">
    <location>
        <begin position="213"/>
        <end position="248"/>
    </location>
</feature>
<dbReference type="InterPro" id="IPR002759">
    <property type="entry name" value="Pop5/Rpp14/Rnp2-like"/>
</dbReference>
<dbReference type="PANTHER" id="PTHR15441">
    <property type="entry name" value="RIBONUCLEASE P PROTEIN SUBUNIT P14"/>
    <property type="match status" value="1"/>
</dbReference>
<dbReference type="OrthoDB" id="2553842at2759"/>
<dbReference type="STRING" id="1151754.M9MCQ6"/>
<sequence length="264" mass="28156">MVRFKTRWLLLAIDDKPLACTSPFGSMIDDSDSESASSSTAALYSAARQPASALGPSLTPQLITRLLRASLVYNFGDVASGAFGGVLTCKYYSPHTGTAIVRCSRDAARLVWASATLLSSPIEAEVGTSTDKLPSLRMRVVHCGGTIKKVQNKAIELDTKLILRLRARQKKLATNAANGQKKQDVKTTVVQEVQPQVVKLAPVLGDDEDLGEALDANAAEPPTPSSDSLVQPAASAKANQDSKRDAETQALIARSRKEINSISH</sequence>
<dbReference type="GO" id="GO:0000172">
    <property type="term" value="C:ribonuclease MRP complex"/>
    <property type="evidence" value="ECO:0007669"/>
    <property type="project" value="TreeGrafter"/>
</dbReference>
<dbReference type="GO" id="GO:0030681">
    <property type="term" value="C:multimeric ribonuclease P complex"/>
    <property type="evidence" value="ECO:0007669"/>
    <property type="project" value="TreeGrafter"/>
</dbReference>
<accession>M9MCQ6</accession>
<dbReference type="EMBL" id="DF196771">
    <property type="protein sequence ID" value="GAC71937.1"/>
    <property type="molecule type" value="Genomic_DNA"/>
</dbReference>
<comment type="similarity">
    <text evidence="1">Belongs to the eukaryotic/archaeal RNase P protein component 2 family.</text>
</comment>
<dbReference type="PANTHER" id="PTHR15441:SF2">
    <property type="entry name" value="RIBONUCLEASE P_MRP PROTEIN SUBUNIT POP5"/>
    <property type="match status" value="1"/>
</dbReference>
<protein>
    <submittedName>
        <fullName evidence="4">RNase P/RNase MRP subunit POP5</fullName>
    </submittedName>
</protein>
<keyword evidence="2" id="KW-0819">tRNA processing</keyword>
<evidence type="ECO:0000256" key="2">
    <source>
        <dbReference type="ARBA" id="ARBA00022694"/>
    </source>
</evidence>
<proteinExistence type="inferred from homology"/>
<dbReference type="Pfam" id="PF01900">
    <property type="entry name" value="RNase_P_Rpp14"/>
    <property type="match status" value="1"/>
</dbReference>